<dbReference type="AlphaFoldDB" id="A0A2I1RCP5"/>
<reference evidence="5 6" key="1">
    <citation type="submission" date="2017-12" db="EMBL/GenBank/DDBJ databases">
        <title>Phylogenetic diversity of female urinary microbiome.</title>
        <authorList>
            <person name="Thomas-White K."/>
            <person name="Wolfe A.J."/>
        </authorList>
    </citation>
    <scope>NUCLEOTIDE SEQUENCE [LARGE SCALE GENOMIC DNA]</scope>
    <source>
        <strain evidence="5 6">UMB0777</strain>
    </source>
</reference>
<dbReference type="Gene3D" id="3.90.640.10">
    <property type="entry name" value="Actin, Chain A, domain 4"/>
    <property type="match status" value="1"/>
</dbReference>
<dbReference type="Pfam" id="PF00012">
    <property type="entry name" value="HSP70"/>
    <property type="match status" value="1"/>
</dbReference>
<dbReference type="Gene3D" id="3.30.420.40">
    <property type="match status" value="2"/>
</dbReference>
<dbReference type="Proteomes" id="UP000234662">
    <property type="component" value="Unassembled WGS sequence"/>
</dbReference>
<name>A0A2I1RCP5_9ACTN</name>
<dbReference type="EMBL" id="PKJC01000002">
    <property type="protein sequence ID" value="PKZ66855.1"/>
    <property type="molecule type" value="Genomic_DNA"/>
</dbReference>
<evidence type="ECO:0000313" key="5">
    <source>
        <dbReference type="EMBL" id="PKZ66855.1"/>
    </source>
</evidence>
<evidence type="ECO:0000256" key="3">
    <source>
        <dbReference type="ARBA" id="ARBA00023186"/>
    </source>
</evidence>
<comment type="caution">
    <text evidence="5">The sequence shown here is derived from an EMBL/GenBank/DDBJ whole genome shotgun (WGS) entry which is preliminary data.</text>
</comment>
<evidence type="ECO:0000256" key="1">
    <source>
        <dbReference type="ARBA" id="ARBA00022741"/>
    </source>
</evidence>
<feature type="compositionally biased region" description="Low complexity" evidence="4">
    <location>
        <begin position="463"/>
        <end position="472"/>
    </location>
</feature>
<dbReference type="GO" id="GO:0140662">
    <property type="term" value="F:ATP-dependent protein folding chaperone"/>
    <property type="evidence" value="ECO:0007669"/>
    <property type="project" value="InterPro"/>
</dbReference>
<dbReference type="InterPro" id="IPR013126">
    <property type="entry name" value="Hsp_70_fam"/>
</dbReference>
<evidence type="ECO:0008006" key="7">
    <source>
        <dbReference type="Google" id="ProtNLM"/>
    </source>
</evidence>
<feature type="compositionally biased region" description="Low complexity" evidence="4">
    <location>
        <begin position="337"/>
        <end position="358"/>
    </location>
</feature>
<evidence type="ECO:0000256" key="2">
    <source>
        <dbReference type="ARBA" id="ARBA00022840"/>
    </source>
</evidence>
<evidence type="ECO:0000313" key="6">
    <source>
        <dbReference type="Proteomes" id="UP000234662"/>
    </source>
</evidence>
<protein>
    <recommendedName>
        <fullName evidence="7">Hsp70 family protein</fullName>
    </recommendedName>
</protein>
<dbReference type="RefSeq" id="WP_101819090.1">
    <property type="nucleotide sequence ID" value="NZ_PKJC01000002.1"/>
</dbReference>
<feature type="compositionally biased region" description="Polar residues" evidence="4">
    <location>
        <begin position="475"/>
        <end position="489"/>
    </location>
</feature>
<feature type="compositionally biased region" description="Pro residues" evidence="4">
    <location>
        <begin position="424"/>
        <end position="462"/>
    </location>
</feature>
<organism evidence="5 6">
    <name type="scientific">Gordonia terrae</name>
    <dbReference type="NCBI Taxonomy" id="2055"/>
    <lineage>
        <taxon>Bacteria</taxon>
        <taxon>Bacillati</taxon>
        <taxon>Actinomycetota</taxon>
        <taxon>Actinomycetes</taxon>
        <taxon>Mycobacteriales</taxon>
        <taxon>Gordoniaceae</taxon>
        <taxon>Gordonia</taxon>
    </lineage>
</organism>
<dbReference type="STRING" id="2055.BCM27_09105"/>
<keyword evidence="3" id="KW-0143">Chaperone</keyword>
<proteinExistence type="predicted"/>
<accession>A0A2I1RCP5</accession>
<gene>
    <name evidence="5" type="ORF">CYJ73_03730</name>
</gene>
<feature type="region of interest" description="Disordered" evidence="4">
    <location>
        <begin position="335"/>
        <end position="525"/>
    </location>
</feature>
<feature type="compositionally biased region" description="Pro residues" evidence="4">
    <location>
        <begin position="507"/>
        <end position="525"/>
    </location>
</feature>
<dbReference type="SUPFAM" id="SSF53067">
    <property type="entry name" value="Actin-like ATPase domain"/>
    <property type="match status" value="1"/>
</dbReference>
<dbReference type="InterPro" id="IPR043129">
    <property type="entry name" value="ATPase_NBD"/>
</dbReference>
<evidence type="ECO:0000256" key="4">
    <source>
        <dbReference type="SAM" id="MobiDB-lite"/>
    </source>
</evidence>
<keyword evidence="1" id="KW-0547">Nucleotide-binding</keyword>
<dbReference type="GO" id="GO:0005524">
    <property type="term" value="F:ATP binding"/>
    <property type="evidence" value="ECO:0007669"/>
    <property type="project" value="UniProtKB-KW"/>
</dbReference>
<feature type="compositionally biased region" description="Low complexity" evidence="4">
    <location>
        <begin position="404"/>
        <end position="423"/>
    </location>
</feature>
<sequence length="525" mass="54647">MIHYVLLTRDDLGRSVVDSRVIDVDPTDGLDAAGRVNAGIDVMLTAARESATRVGPIGVAARTGSQRRQLRSRGSGPRRQVRLAGEDEAVLAYLADTGEVDRFTAAVVVDCGDTGMSLYTVDPREGRIGNPEHSTVLSGRRLDRSIVDQLTADNPALGEAGRTRADRSELRSACRTAKEEISYGGTSSAAESVVAVSAGAGRVTLSAAHVEQAIEPMIRDAREVFTRYIDAARSRGVRPDAVIFIGGLANLPAVRTIASGHDLEVVGPTAPELVVATGAALLALQSYSGAARLAFIGGKPQREWLSATPIAVAGAVIAATLMTIYAVSSSFADRPAVDPQPSVSSSVPPAAATSDSDPPVAPRPPSQPITRIPDEPVEPTVVAPVPTQQPMPQTGWNDPPAWATTELPPTRPSTSTSTRTLSPFPWPELPFPPGSTPTIPPELLPPGFLPPSAAPTPPPPTYTTPTPESPRTGSARPSSTRAQGETQAPSVPDSGRPADRGGESAPQIPPSPQPSSPVPTVPAPR</sequence>
<keyword evidence="2" id="KW-0067">ATP-binding</keyword>
<feature type="compositionally biased region" description="Low complexity" evidence="4">
    <location>
        <begin position="378"/>
        <end position="394"/>
    </location>
</feature>